<evidence type="ECO:0000313" key="3">
    <source>
        <dbReference type="Proteomes" id="UP000198575"/>
    </source>
</evidence>
<dbReference type="InterPro" id="IPR036515">
    <property type="entry name" value="Transposase_17_sf"/>
</dbReference>
<organism evidence="2 3">
    <name type="scientific">Dokdonella immobilis</name>
    <dbReference type="NCBI Taxonomy" id="578942"/>
    <lineage>
        <taxon>Bacteria</taxon>
        <taxon>Pseudomonadati</taxon>
        <taxon>Pseudomonadota</taxon>
        <taxon>Gammaproteobacteria</taxon>
        <taxon>Lysobacterales</taxon>
        <taxon>Rhodanobacteraceae</taxon>
        <taxon>Dokdonella</taxon>
    </lineage>
</organism>
<dbReference type="STRING" id="578942.SAMN05216289_14511"/>
<dbReference type="PANTHER" id="PTHR34322:SF2">
    <property type="entry name" value="TRANSPOSASE IS200-LIKE DOMAIN-CONTAINING PROTEIN"/>
    <property type="match status" value="1"/>
</dbReference>
<keyword evidence="3" id="KW-1185">Reference proteome</keyword>
<feature type="domain" description="Transposase IS200-like" evidence="1">
    <location>
        <begin position="12"/>
        <end position="187"/>
    </location>
</feature>
<evidence type="ECO:0000259" key="1">
    <source>
        <dbReference type="SMART" id="SM01321"/>
    </source>
</evidence>
<dbReference type="GO" id="GO:0004803">
    <property type="term" value="F:transposase activity"/>
    <property type="evidence" value="ECO:0007669"/>
    <property type="project" value="InterPro"/>
</dbReference>
<dbReference type="EMBL" id="FOVF01000045">
    <property type="protein sequence ID" value="SFN67103.1"/>
    <property type="molecule type" value="Genomic_DNA"/>
</dbReference>
<dbReference type="GO" id="GO:0006313">
    <property type="term" value="P:DNA transposition"/>
    <property type="evidence" value="ECO:0007669"/>
    <property type="project" value="InterPro"/>
</dbReference>
<dbReference type="Gene3D" id="3.30.70.1290">
    <property type="entry name" value="Transposase IS200-like"/>
    <property type="match status" value="1"/>
</dbReference>
<dbReference type="SUPFAM" id="SSF143422">
    <property type="entry name" value="Transposase IS200-like"/>
    <property type="match status" value="1"/>
</dbReference>
<dbReference type="RefSeq" id="WP_092410808.1">
    <property type="nucleotide sequence ID" value="NZ_FOVF01000045.1"/>
</dbReference>
<name>A0A1I5AXC6_9GAMM</name>
<reference evidence="2 3" key="1">
    <citation type="submission" date="2016-10" db="EMBL/GenBank/DDBJ databases">
        <authorList>
            <person name="de Groot N.N."/>
        </authorList>
    </citation>
    <scope>NUCLEOTIDE SEQUENCE [LARGE SCALE GENOMIC DNA]</scope>
    <source>
        <strain evidence="2 3">CGMCC 1.7659</strain>
    </source>
</reference>
<dbReference type="InterPro" id="IPR002686">
    <property type="entry name" value="Transposase_17"/>
</dbReference>
<dbReference type="OrthoDB" id="9814067at2"/>
<protein>
    <recommendedName>
        <fullName evidence="1">Transposase IS200-like domain-containing protein</fullName>
    </recommendedName>
</protein>
<gene>
    <name evidence="2" type="ORF">SAMN05216289_14511</name>
</gene>
<dbReference type="PANTHER" id="PTHR34322">
    <property type="entry name" value="TRANSPOSASE, Y1_TNP DOMAIN-CONTAINING"/>
    <property type="match status" value="1"/>
</dbReference>
<dbReference type="Proteomes" id="UP000198575">
    <property type="component" value="Unassembled WGS sequence"/>
</dbReference>
<evidence type="ECO:0000313" key="2">
    <source>
        <dbReference type="EMBL" id="SFN67103.1"/>
    </source>
</evidence>
<dbReference type="AlphaFoldDB" id="A0A1I5AXC6"/>
<sequence length="327" mass="36962">MTSARSLLVDSETPGFYHCISRCVRRAWLCGIDPYSGRSYEHRREWVEQRLLELAEIFAVGIQAYAVMSNHVHVVLRIDPPTAAAWRPEEVASRWIRLFPAMRDSEVDEAACRQKEETLLSNADRLAVCRQRLGSLAWFMRSLNEPIARRANREDACTGRFWEGRYKCQALLDDAAVLTCMSYVDLNPIRAGIAENLESSTHTSANHRIAGLREHPERAQQPLASIKTALASGLASIITEDYLDLIDWTARLTRGDKRGRIESREPPILRKLGLSERQWHQQMLGTETNYWRAIGSAQALIEKAVAMGQGWLKGIGSAQRLLRPLAA</sequence>
<accession>A0A1I5AXC6</accession>
<dbReference type="GO" id="GO:0003677">
    <property type="term" value="F:DNA binding"/>
    <property type="evidence" value="ECO:0007669"/>
    <property type="project" value="InterPro"/>
</dbReference>
<proteinExistence type="predicted"/>
<dbReference type="SMART" id="SM01321">
    <property type="entry name" value="Y1_Tnp"/>
    <property type="match status" value="1"/>
</dbReference>